<keyword evidence="6" id="KW-0470">Melanin biosynthesis</keyword>
<comment type="similarity">
    <text evidence="2">Belongs to the MIF family.</text>
</comment>
<dbReference type="PANTHER" id="PTHR11954">
    <property type="entry name" value="D-DOPACHROME DECARBOXYLASE"/>
    <property type="match status" value="1"/>
</dbReference>
<evidence type="ECO:0000256" key="9">
    <source>
        <dbReference type="ARBA" id="ARBA00038884"/>
    </source>
</evidence>
<evidence type="ECO:0000256" key="3">
    <source>
        <dbReference type="ARBA" id="ARBA00011233"/>
    </source>
</evidence>
<evidence type="ECO:0000313" key="10">
    <source>
        <dbReference type="EMBL" id="GFR74747.1"/>
    </source>
</evidence>
<dbReference type="Gene3D" id="3.30.429.10">
    <property type="entry name" value="Macrophage Migration Inhibitory Factor"/>
    <property type="match status" value="1"/>
</dbReference>
<comment type="subcellular location">
    <subcellularLocation>
        <location evidence="1">Cytoplasm</location>
    </subcellularLocation>
</comment>
<dbReference type="EC" id="4.1.1.84" evidence="9"/>
<dbReference type="InterPro" id="IPR001398">
    <property type="entry name" value="Macrophage_inhib_fac"/>
</dbReference>
<keyword evidence="4" id="KW-0963">Cytoplasm</keyword>
<evidence type="ECO:0000256" key="8">
    <source>
        <dbReference type="ARBA" id="ARBA00037460"/>
    </source>
</evidence>
<evidence type="ECO:0000256" key="1">
    <source>
        <dbReference type="ARBA" id="ARBA00004496"/>
    </source>
</evidence>
<keyword evidence="5" id="KW-0007">Acetylation</keyword>
<gene>
    <name evidence="10" type="ORF">ElyMa_003901000</name>
</gene>
<dbReference type="GO" id="GO:0042438">
    <property type="term" value="P:melanin biosynthetic process"/>
    <property type="evidence" value="ECO:0007669"/>
    <property type="project" value="UniProtKB-KW"/>
</dbReference>
<dbReference type="InterPro" id="IPR014347">
    <property type="entry name" value="Tautomerase/MIF_sf"/>
</dbReference>
<evidence type="ECO:0000256" key="5">
    <source>
        <dbReference type="ARBA" id="ARBA00022990"/>
    </source>
</evidence>
<dbReference type="PANTHER" id="PTHR11954:SF22">
    <property type="entry name" value="D-DOPACHROME DECARBOXYLASE"/>
    <property type="match status" value="1"/>
</dbReference>
<keyword evidence="11" id="KW-1185">Reference proteome</keyword>
<dbReference type="GO" id="GO:0033981">
    <property type="term" value="F:D-dopachrome decarboxylase activity"/>
    <property type="evidence" value="ECO:0007669"/>
    <property type="project" value="UniProtKB-EC"/>
</dbReference>
<evidence type="ECO:0000313" key="11">
    <source>
        <dbReference type="Proteomes" id="UP000762676"/>
    </source>
</evidence>
<dbReference type="GO" id="GO:0050178">
    <property type="term" value="F:phenylpyruvate tautomerase activity"/>
    <property type="evidence" value="ECO:0007669"/>
    <property type="project" value="TreeGrafter"/>
</dbReference>
<accession>A0AAV4FN78</accession>
<dbReference type="GO" id="GO:0005615">
    <property type="term" value="C:extracellular space"/>
    <property type="evidence" value="ECO:0007669"/>
    <property type="project" value="TreeGrafter"/>
</dbReference>
<dbReference type="AlphaFoldDB" id="A0AAV4FN78"/>
<evidence type="ECO:0000256" key="7">
    <source>
        <dbReference type="ARBA" id="ARBA00023239"/>
    </source>
</evidence>
<sequence length="108" mass="12065">MPICKLYTSIKEAELKDGIELRIASAVAGILGKPLDLMTVLVFPGMRMISQSGLAPSCLLEITAINVFDKQKNRTYDQPLKQMLLQELGLPGERCMIHYIDLDPDFKV</sequence>
<dbReference type="Proteomes" id="UP000762676">
    <property type="component" value="Unassembled WGS sequence"/>
</dbReference>
<organism evidence="10 11">
    <name type="scientific">Elysia marginata</name>
    <dbReference type="NCBI Taxonomy" id="1093978"/>
    <lineage>
        <taxon>Eukaryota</taxon>
        <taxon>Metazoa</taxon>
        <taxon>Spiralia</taxon>
        <taxon>Lophotrochozoa</taxon>
        <taxon>Mollusca</taxon>
        <taxon>Gastropoda</taxon>
        <taxon>Heterobranchia</taxon>
        <taxon>Euthyneura</taxon>
        <taxon>Panpulmonata</taxon>
        <taxon>Sacoglossa</taxon>
        <taxon>Placobranchoidea</taxon>
        <taxon>Plakobranchidae</taxon>
        <taxon>Elysia</taxon>
    </lineage>
</organism>
<evidence type="ECO:0000256" key="6">
    <source>
        <dbReference type="ARBA" id="ARBA00023101"/>
    </source>
</evidence>
<comment type="caution">
    <text evidence="10">The sequence shown here is derived from an EMBL/GenBank/DDBJ whole genome shotgun (WGS) entry which is preliminary data.</text>
</comment>
<protein>
    <recommendedName>
        <fullName evidence="9">D-dopachrome decarboxylase</fullName>
        <ecNumber evidence="9">4.1.1.84</ecNumber>
    </recommendedName>
</protein>
<dbReference type="EMBL" id="BMAT01007939">
    <property type="protein sequence ID" value="GFR74747.1"/>
    <property type="molecule type" value="Genomic_DNA"/>
</dbReference>
<evidence type="ECO:0000256" key="2">
    <source>
        <dbReference type="ARBA" id="ARBA00005851"/>
    </source>
</evidence>
<reference evidence="10 11" key="1">
    <citation type="journal article" date="2021" name="Elife">
        <title>Chloroplast acquisition without the gene transfer in kleptoplastic sea slugs, Plakobranchus ocellatus.</title>
        <authorList>
            <person name="Maeda T."/>
            <person name="Takahashi S."/>
            <person name="Yoshida T."/>
            <person name="Shimamura S."/>
            <person name="Takaki Y."/>
            <person name="Nagai Y."/>
            <person name="Toyoda A."/>
            <person name="Suzuki Y."/>
            <person name="Arimoto A."/>
            <person name="Ishii H."/>
            <person name="Satoh N."/>
            <person name="Nishiyama T."/>
            <person name="Hasebe M."/>
            <person name="Maruyama T."/>
            <person name="Minagawa J."/>
            <person name="Obokata J."/>
            <person name="Shigenobu S."/>
        </authorList>
    </citation>
    <scope>NUCLEOTIDE SEQUENCE [LARGE SCALE GENOMIC DNA]</scope>
</reference>
<dbReference type="GO" id="GO:0005737">
    <property type="term" value="C:cytoplasm"/>
    <property type="evidence" value="ECO:0007669"/>
    <property type="project" value="UniProtKB-SubCell"/>
</dbReference>
<proteinExistence type="inferred from homology"/>
<name>A0AAV4FN78_9GAST</name>
<evidence type="ECO:0000256" key="4">
    <source>
        <dbReference type="ARBA" id="ARBA00022490"/>
    </source>
</evidence>
<comment type="subunit">
    <text evidence="3">Homotrimer.</text>
</comment>
<dbReference type="SUPFAM" id="SSF55331">
    <property type="entry name" value="Tautomerase/MIF"/>
    <property type="match status" value="1"/>
</dbReference>
<dbReference type="Pfam" id="PF01187">
    <property type="entry name" value="MIF"/>
    <property type="match status" value="1"/>
</dbReference>
<keyword evidence="7" id="KW-0456">Lyase</keyword>
<comment type="function">
    <text evidence="8">Tautomerization of D-dopachrome with decarboxylation to give 5,6-dihydroxyindole (DHI).</text>
</comment>